<organism evidence="3 5">
    <name type="scientific">Trichobilharzia regenti</name>
    <name type="common">Nasal bird schistosome</name>
    <dbReference type="NCBI Taxonomy" id="157069"/>
    <lineage>
        <taxon>Eukaryota</taxon>
        <taxon>Metazoa</taxon>
        <taxon>Spiralia</taxon>
        <taxon>Lophotrochozoa</taxon>
        <taxon>Platyhelminthes</taxon>
        <taxon>Trematoda</taxon>
        <taxon>Digenea</taxon>
        <taxon>Strigeidida</taxon>
        <taxon>Schistosomatoidea</taxon>
        <taxon>Schistosomatidae</taxon>
        <taxon>Trichobilharzia</taxon>
    </lineage>
</organism>
<sequence length="695" mass="79371">MMSHNEVTSAFLYLSTKVTIFEPPGPLNSVFFDDAGKHIFTLRSRGTMGVNVKSVVDDTILNFRIDDQGEVLSIKFSEDNRVLAIQRNNQSVDFLNFKDNCPIGAQYSQSCKNKSAALLGFVWCSNYEILFITNEQLELYQVLTDRNSVRLNKCVSLNTDWFLWNPDTRICLTCGPEQMLHIFNLKTPATISKGSKFQLPTSTDTNSTPVAVERKHCFLALLYNNLYFCAVRYVDLHEGRDLNRTVCFYAVKTEDPVVLTHVLILDSDDSVSFSLLDNLFMVHYQKDKVTSVYDIAITGTVNNNISHHKPILKKVMTAPFSLPTKVVPALSANLDTQFPVDLYSTNWIINLCGVVIDNNLGCSWLLCLDNSVVSKLINNHNLTIEFLLHRSNGKSSLLDYCSKLMSDSIDEVISNINQPPVFEFNARSLNRRLDQFVFIFKRICKVSYCMPTGTRGYHMHSDTCNIDSMNKTLNTCSSLPAKMKTPYEDNSLISSANDVVTQSEIYTHIFLKNQRSEHSEVRKFLCSVVVEYIRVFLEHNICVEHCFYELLVSLVARIGNYIQYSYYIQSRLIADSKPIALQLLSLETVYPPAGQLAIDMLKRLDTCNSELFDALLIKQRPLEALRFSSLQSSANIVDTESMYSLLDTAEQDGDSIKFHCVYHYLKEGNSMYKELFRDTDERFERFTKHYNDTYS</sequence>
<name>A0AA85JRZ0_TRIRE</name>
<dbReference type="PANTHER" id="PTHR12897:SF4">
    <property type="entry name" value="REGULATOR OF MON1-CCZ1 COMPLEX"/>
    <property type="match status" value="1"/>
</dbReference>
<dbReference type="AlphaFoldDB" id="A0AA85JRZ0"/>
<dbReference type="Pfam" id="PF21029">
    <property type="entry name" value="RMC1_N"/>
    <property type="match status" value="1"/>
</dbReference>
<dbReference type="InterPro" id="IPR040371">
    <property type="entry name" value="RMC1"/>
</dbReference>
<evidence type="ECO:0008006" key="6">
    <source>
        <dbReference type="Google" id="ProtNLM"/>
    </source>
</evidence>
<dbReference type="InterPro" id="IPR049040">
    <property type="entry name" value="RMC1_N"/>
</dbReference>
<accession>A0AA85JRZ0</accession>
<evidence type="ECO:0000259" key="2">
    <source>
        <dbReference type="Pfam" id="PF21029"/>
    </source>
</evidence>
<reference evidence="3" key="1">
    <citation type="submission" date="2022-06" db="EMBL/GenBank/DDBJ databases">
        <authorList>
            <person name="Berger JAMES D."/>
            <person name="Berger JAMES D."/>
        </authorList>
    </citation>
    <scope>NUCLEOTIDE SEQUENCE [LARGE SCALE GENOMIC DNA]</scope>
</reference>
<dbReference type="Pfam" id="PF07035">
    <property type="entry name" value="RMC1_C"/>
    <property type="match status" value="1"/>
</dbReference>
<dbReference type="PANTHER" id="PTHR12897">
    <property type="entry name" value="COLON CANCER-ASSOCIATED PROTEIN MIC1"/>
    <property type="match status" value="1"/>
</dbReference>
<evidence type="ECO:0000313" key="4">
    <source>
        <dbReference type="WBParaSite" id="TREG1_5340.2"/>
    </source>
</evidence>
<dbReference type="Gene3D" id="2.130.10.10">
    <property type="entry name" value="YVTN repeat-like/Quinoprotein amine dehydrogenase"/>
    <property type="match status" value="1"/>
</dbReference>
<feature type="domain" description="Regulator of MON1-CCZ1 complex N-terminal" evidence="2">
    <location>
        <begin position="30"/>
        <end position="148"/>
    </location>
</feature>
<dbReference type="InterPro" id="IPR015943">
    <property type="entry name" value="WD40/YVTN_repeat-like_dom_sf"/>
</dbReference>
<proteinExistence type="predicted"/>
<dbReference type="GO" id="GO:0035658">
    <property type="term" value="C:Mon1-Ccz1 complex"/>
    <property type="evidence" value="ECO:0007669"/>
    <property type="project" value="InterPro"/>
</dbReference>
<dbReference type="WBParaSite" id="TREG1_5340.2">
    <property type="protein sequence ID" value="TREG1_5340.2"/>
    <property type="gene ID" value="TREG1_5340"/>
</dbReference>
<evidence type="ECO:0000313" key="3">
    <source>
        <dbReference type="Proteomes" id="UP000050795"/>
    </source>
</evidence>
<dbReference type="WBParaSite" id="TREG1_5340.4">
    <property type="protein sequence ID" value="TREG1_5340.4"/>
    <property type="gene ID" value="TREG1_5340"/>
</dbReference>
<dbReference type="SUPFAM" id="SSF69322">
    <property type="entry name" value="Tricorn protease domain 2"/>
    <property type="match status" value="1"/>
</dbReference>
<dbReference type="GO" id="GO:0031902">
    <property type="term" value="C:late endosome membrane"/>
    <property type="evidence" value="ECO:0007669"/>
    <property type="project" value="TreeGrafter"/>
</dbReference>
<dbReference type="GO" id="GO:0010506">
    <property type="term" value="P:regulation of autophagy"/>
    <property type="evidence" value="ECO:0007669"/>
    <property type="project" value="InterPro"/>
</dbReference>
<feature type="domain" description="Mic1" evidence="1">
    <location>
        <begin position="483"/>
        <end position="672"/>
    </location>
</feature>
<keyword evidence="3" id="KW-1185">Reference proteome</keyword>
<dbReference type="InterPro" id="IPR009755">
    <property type="entry name" value="RMC1_C"/>
</dbReference>
<protein>
    <recommendedName>
        <fullName evidence="6">Mic1 domain-containing protein</fullName>
    </recommendedName>
</protein>
<reference evidence="4 5" key="2">
    <citation type="submission" date="2023-11" db="UniProtKB">
        <authorList>
            <consortium name="WormBaseParasite"/>
        </authorList>
    </citation>
    <scope>IDENTIFICATION</scope>
</reference>
<evidence type="ECO:0000259" key="1">
    <source>
        <dbReference type="Pfam" id="PF07035"/>
    </source>
</evidence>
<dbReference type="GO" id="GO:0005765">
    <property type="term" value="C:lysosomal membrane"/>
    <property type="evidence" value="ECO:0007669"/>
    <property type="project" value="TreeGrafter"/>
</dbReference>
<evidence type="ECO:0000313" key="5">
    <source>
        <dbReference type="WBParaSite" id="TREG1_5340.4"/>
    </source>
</evidence>
<dbReference type="Proteomes" id="UP000050795">
    <property type="component" value="Unassembled WGS sequence"/>
</dbReference>